<reference evidence="1" key="1">
    <citation type="submission" date="2013-07" db="EMBL/GenBank/DDBJ databases">
        <title>The genome of an arbuscular mycorrhizal fungus provides insights into the evolution of the oldest plant symbiosis.</title>
        <authorList>
            <consortium name="DOE Joint Genome Institute"/>
            <person name="Tisserant E."/>
            <person name="Malbreil M."/>
            <person name="Kuo A."/>
            <person name="Kohler A."/>
            <person name="Symeonidi A."/>
            <person name="Balestrini R."/>
            <person name="Charron P."/>
            <person name="Duensing N."/>
            <person name="Frei-dit-Frey N."/>
            <person name="Gianinazzi-Pearson V."/>
            <person name="Gilbert B."/>
            <person name="Handa Y."/>
            <person name="Hijri M."/>
            <person name="Kaul R."/>
            <person name="Kawaguchi M."/>
            <person name="Krajinski F."/>
            <person name="Lammers P."/>
            <person name="Lapierre D."/>
            <person name="Masclaux F.G."/>
            <person name="Murat C."/>
            <person name="Morin E."/>
            <person name="Ndikumana S."/>
            <person name="Pagni M."/>
            <person name="Petitpierre D."/>
            <person name="Requena N."/>
            <person name="Rosikiewicz P."/>
            <person name="Riley R."/>
            <person name="Saito K."/>
            <person name="San Clemente H."/>
            <person name="Shapiro H."/>
            <person name="van Tuinen D."/>
            <person name="Becard G."/>
            <person name="Bonfante P."/>
            <person name="Paszkowski U."/>
            <person name="Shachar-Hill Y."/>
            <person name="Young J.P."/>
            <person name="Sanders I.R."/>
            <person name="Henrissat B."/>
            <person name="Rensing S.A."/>
            <person name="Grigoriev I.V."/>
            <person name="Corradi N."/>
            <person name="Roux C."/>
            <person name="Martin F."/>
        </authorList>
    </citation>
    <scope>NUCLEOTIDE SEQUENCE</scope>
    <source>
        <strain evidence="1">DAOM 197198</strain>
    </source>
</reference>
<proteinExistence type="predicted"/>
<dbReference type="EMBL" id="KI274711">
    <property type="protein sequence ID" value="ESA23513.1"/>
    <property type="molecule type" value="Genomic_DNA"/>
</dbReference>
<organism evidence="1">
    <name type="scientific">Rhizophagus irregularis (strain DAOM 181602 / DAOM 197198 / MUCL 43194)</name>
    <name type="common">Arbuscular mycorrhizal fungus</name>
    <name type="synonym">Glomus intraradices</name>
    <dbReference type="NCBI Taxonomy" id="747089"/>
    <lineage>
        <taxon>Eukaryota</taxon>
        <taxon>Fungi</taxon>
        <taxon>Fungi incertae sedis</taxon>
        <taxon>Mucoromycota</taxon>
        <taxon>Glomeromycotina</taxon>
        <taxon>Glomeromycetes</taxon>
        <taxon>Glomerales</taxon>
        <taxon>Glomeraceae</taxon>
        <taxon>Rhizophagus</taxon>
    </lineage>
</organism>
<protein>
    <submittedName>
        <fullName evidence="1">Uncharacterized protein</fullName>
    </submittedName>
</protein>
<evidence type="ECO:0000313" key="1">
    <source>
        <dbReference type="EMBL" id="ESA23513.1"/>
    </source>
</evidence>
<accession>U9UY98</accession>
<name>U9UY98_RHIID</name>
<dbReference type="AlphaFoldDB" id="U9UY98"/>
<dbReference type="HOGENOM" id="CLU_2905237_0_0_1"/>
<sequence length="62" mass="7116">MTQFLERKFDAGRLERGSKQTVSKEKWSHVAFFTKANIIDPENDNLTKRVNPTTKTTATTTE</sequence>
<gene>
    <name evidence="1" type="ORF">GLOINDRAFT_15365</name>
</gene>